<dbReference type="GO" id="GO:0016853">
    <property type="term" value="F:isomerase activity"/>
    <property type="evidence" value="ECO:0007669"/>
    <property type="project" value="UniProtKB-KW"/>
</dbReference>
<dbReference type="SUPFAM" id="SSF51658">
    <property type="entry name" value="Xylose isomerase-like"/>
    <property type="match status" value="1"/>
</dbReference>
<keyword evidence="2" id="KW-0413">Isomerase</keyword>
<dbReference type="InterPro" id="IPR050312">
    <property type="entry name" value="IolE/XylAMocC-like"/>
</dbReference>
<accession>A0AAQ3LDK3</accession>
<reference evidence="2 3" key="1">
    <citation type="submission" date="2023-10" db="EMBL/GenBank/DDBJ databases">
        <title>Rubellicoccus peritrichatus gen. nov., sp. nov., isolated from an algae of coral reef tank.</title>
        <authorList>
            <person name="Luo J."/>
        </authorList>
    </citation>
    <scope>NUCLEOTIDE SEQUENCE [LARGE SCALE GENOMIC DNA]</scope>
    <source>
        <strain evidence="2 3">CR14</strain>
    </source>
</reference>
<keyword evidence="3" id="KW-1185">Reference proteome</keyword>
<dbReference type="AlphaFoldDB" id="A0AAQ3LDK3"/>
<sequence length="320" mass="35411">MSKVPKNFFQLAGDFGFDSLDSQGIDGLEELRGLGFHGVYPQDLFCTINRGDDDTQILFESKEERLQTRSESEVEAFAKAVSSKGLTLESSHFNQTLQPPGEPVEWIFPRHEALVNLANVAGLDRITTHIGWMYGLVASEYTGSAAKDFASGAISLRGLHLTAREAYGGLDAIRKNSLTIYRNLCDEAAKYGITVTVETSCIEVLEINTKGDEIRDFIKDVGRDNLAVCLDPGHCLWNGVSPVDLARDLGSLIVETHFHDNNGDHDSHMPLGTGSIDWLGLAKVMLNFGYKGIITFEQKKHATNMQNWFQVLEQIEQNGN</sequence>
<dbReference type="RefSeq" id="WP_317834404.1">
    <property type="nucleotide sequence ID" value="NZ_CP136920.1"/>
</dbReference>
<evidence type="ECO:0000313" key="2">
    <source>
        <dbReference type="EMBL" id="WOO41920.1"/>
    </source>
</evidence>
<dbReference type="PANTHER" id="PTHR12110">
    <property type="entry name" value="HYDROXYPYRUVATE ISOMERASE"/>
    <property type="match status" value="1"/>
</dbReference>
<dbReference type="Pfam" id="PF01261">
    <property type="entry name" value="AP_endonuc_2"/>
    <property type="match status" value="1"/>
</dbReference>
<organism evidence="2 3">
    <name type="scientific">Rubellicoccus peritrichatus</name>
    <dbReference type="NCBI Taxonomy" id="3080537"/>
    <lineage>
        <taxon>Bacteria</taxon>
        <taxon>Pseudomonadati</taxon>
        <taxon>Verrucomicrobiota</taxon>
        <taxon>Opitutia</taxon>
        <taxon>Puniceicoccales</taxon>
        <taxon>Cerasicoccaceae</taxon>
        <taxon>Rubellicoccus</taxon>
    </lineage>
</organism>
<feature type="domain" description="Xylose isomerase-like TIM barrel" evidence="1">
    <location>
        <begin position="65"/>
        <end position="308"/>
    </location>
</feature>
<dbReference type="InterPro" id="IPR013022">
    <property type="entry name" value="Xyl_isomerase-like_TIM-brl"/>
</dbReference>
<name>A0AAQ3LDK3_9BACT</name>
<evidence type="ECO:0000313" key="3">
    <source>
        <dbReference type="Proteomes" id="UP001304300"/>
    </source>
</evidence>
<dbReference type="KEGG" id="puo:RZN69_02385"/>
<dbReference type="Proteomes" id="UP001304300">
    <property type="component" value="Chromosome"/>
</dbReference>
<dbReference type="Gene3D" id="3.20.20.150">
    <property type="entry name" value="Divalent-metal-dependent TIM barrel enzymes"/>
    <property type="match status" value="1"/>
</dbReference>
<protein>
    <submittedName>
        <fullName evidence="2">Sugar phosphate isomerase/epimerase</fullName>
    </submittedName>
</protein>
<dbReference type="EMBL" id="CP136920">
    <property type="protein sequence ID" value="WOO41920.1"/>
    <property type="molecule type" value="Genomic_DNA"/>
</dbReference>
<proteinExistence type="predicted"/>
<evidence type="ECO:0000259" key="1">
    <source>
        <dbReference type="Pfam" id="PF01261"/>
    </source>
</evidence>
<dbReference type="InterPro" id="IPR036237">
    <property type="entry name" value="Xyl_isomerase-like_sf"/>
</dbReference>
<gene>
    <name evidence="2" type="ORF">RZN69_02385</name>
</gene>